<dbReference type="PANTHER" id="PTHR11475:SF4">
    <property type="entry name" value="CHORION PEROXIDASE"/>
    <property type="match status" value="1"/>
</dbReference>
<dbReference type="PANTHER" id="PTHR11475">
    <property type="entry name" value="OXIDASE/PEROXIDASE"/>
    <property type="match status" value="1"/>
</dbReference>
<name>A0A8J7BZC8_9CYAN</name>
<evidence type="ECO:0000256" key="1">
    <source>
        <dbReference type="ARBA" id="ARBA00004613"/>
    </source>
</evidence>
<dbReference type="Pfam" id="PF03098">
    <property type="entry name" value="An_peroxidase"/>
    <property type="match status" value="1"/>
</dbReference>
<evidence type="ECO:0000313" key="5">
    <source>
        <dbReference type="Proteomes" id="UP000629098"/>
    </source>
</evidence>
<evidence type="ECO:0000256" key="3">
    <source>
        <dbReference type="ARBA" id="ARBA00023180"/>
    </source>
</evidence>
<dbReference type="EMBL" id="JACXAE010000110">
    <property type="protein sequence ID" value="MBD2777332.1"/>
    <property type="molecule type" value="Genomic_DNA"/>
</dbReference>
<accession>A0A8J7BZC8</accession>
<dbReference type="RefSeq" id="WP_190836405.1">
    <property type="nucleotide sequence ID" value="NZ_CAWPPI010000110.1"/>
</dbReference>
<dbReference type="Gene3D" id="1.10.640.10">
    <property type="entry name" value="Haem peroxidase domain superfamily, animal type"/>
    <property type="match status" value="1"/>
</dbReference>
<evidence type="ECO:0008006" key="6">
    <source>
        <dbReference type="Google" id="ProtNLM"/>
    </source>
</evidence>
<keyword evidence="2" id="KW-0964">Secreted</keyword>
<proteinExistence type="predicted"/>
<organism evidence="4 5">
    <name type="scientific">Iningainema tapete BLCC-T55</name>
    <dbReference type="NCBI Taxonomy" id="2748662"/>
    <lineage>
        <taxon>Bacteria</taxon>
        <taxon>Bacillati</taxon>
        <taxon>Cyanobacteriota</taxon>
        <taxon>Cyanophyceae</taxon>
        <taxon>Nostocales</taxon>
        <taxon>Scytonemataceae</taxon>
        <taxon>Iningainema tapete</taxon>
    </lineage>
</organism>
<dbReference type="InterPro" id="IPR019791">
    <property type="entry name" value="Haem_peroxidase_animal"/>
</dbReference>
<dbReference type="AlphaFoldDB" id="A0A8J7BZC8"/>
<dbReference type="GO" id="GO:0004601">
    <property type="term" value="F:peroxidase activity"/>
    <property type="evidence" value="ECO:0007669"/>
    <property type="project" value="InterPro"/>
</dbReference>
<dbReference type="GO" id="GO:0005576">
    <property type="term" value="C:extracellular region"/>
    <property type="evidence" value="ECO:0007669"/>
    <property type="project" value="UniProtKB-SubCell"/>
</dbReference>
<evidence type="ECO:0000256" key="2">
    <source>
        <dbReference type="ARBA" id="ARBA00022525"/>
    </source>
</evidence>
<protein>
    <recommendedName>
        <fullName evidence="6">Peroxidase</fullName>
    </recommendedName>
</protein>
<dbReference type="PROSITE" id="PS50292">
    <property type="entry name" value="PEROXIDASE_3"/>
    <property type="match status" value="1"/>
</dbReference>
<keyword evidence="3" id="KW-0325">Glycoprotein</keyword>
<reference evidence="4" key="1">
    <citation type="submission" date="2020-09" db="EMBL/GenBank/DDBJ databases">
        <title>Iningainema tapete sp. nov. (Scytonemataceae, Cyanobacteria) from greenhouses in central Florida (USA) produces two types of nodularin with biosynthetic potential for microcystin-LR and anabaenopeptins.</title>
        <authorList>
            <person name="Berthold D.E."/>
            <person name="Lefler F.W."/>
            <person name="Huang I.-S."/>
            <person name="Abdulla H."/>
            <person name="Zimba P.V."/>
            <person name="Laughinghouse H.D. IV."/>
        </authorList>
    </citation>
    <scope>NUCLEOTIDE SEQUENCE</scope>
    <source>
        <strain evidence="4">BLCCT55</strain>
    </source>
</reference>
<keyword evidence="5" id="KW-1185">Reference proteome</keyword>
<dbReference type="InterPro" id="IPR010255">
    <property type="entry name" value="Haem_peroxidase_sf"/>
</dbReference>
<gene>
    <name evidence="4" type="ORF">ICL16_36110</name>
</gene>
<comment type="caution">
    <text evidence="4">The sequence shown here is derived from an EMBL/GenBank/DDBJ whole genome shotgun (WGS) entry which is preliminary data.</text>
</comment>
<dbReference type="SUPFAM" id="SSF48113">
    <property type="entry name" value="Heme-dependent peroxidases"/>
    <property type="match status" value="1"/>
</dbReference>
<dbReference type="GO" id="GO:0006979">
    <property type="term" value="P:response to oxidative stress"/>
    <property type="evidence" value="ECO:0007669"/>
    <property type="project" value="InterPro"/>
</dbReference>
<dbReference type="GO" id="GO:0020037">
    <property type="term" value="F:heme binding"/>
    <property type="evidence" value="ECO:0007669"/>
    <property type="project" value="InterPro"/>
</dbReference>
<dbReference type="InterPro" id="IPR037120">
    <property type="entry name" value="Haem_peroxidase_sf_animal"/>
</dbReference>
<comment type="subcellular location">
    <subcellularLocation>
        <location evidence="1">Secreted</location>
    </subcellularLocation>
</comment>
<sequence length="336" mass="37844">MRRRHGFPPRKGENHPCGEFVPTGKFGRMFPKLPAFTPSVESLTDLGKAMSESTESPEGDNEKVPAGFTYLGQFVDHDITFDTTALQEIIVDPLAIRNFRTPMLDLDSIYGSGPDAQPYLYQLEDPDLFLIGTTNEQPGGGDPTIPTKLPNDIPRASSTLGIIGDPRNDENLIVAQMHVAFLKFHNKVVQGIRDGSIKLNHSTDKSVFEQARELVIWHYQWIVLFDFLGRIIDREQLEIVLKGGRRFFLFKEQPFIPVEFSVAAYRLGHSMVRGVYDYNRVFTNVPREVEGRTIPAATLRLLFLFTAKSGELGDFANIPIPSDWIIDCNTFAKLRG</sequence>
<evidence type="ECO:0000313" key="4">
    <source>
        <dbReference type="EMBL" id="MBD2777332.1"/>
    </source>
</evidence>
<dbReference type="Proteomes" id="UP000629098">
    <property type="component" value="Unassembled WGS sequence"/>
</dbReference>